<feature type="compositionally biased region" description="Polar residues" evidence="1">
    <location>
        <begin position="104"/>
        <end position="120"/>
    </location>
</feature>
<feature type="domain" description="Myb/SANT-like DNA-binding" evidence="2">
    <location>
        <begin position="2"/>
        <end position="58"/>
    </location>
</feature>
<dbReference type="PANTHER" id="PTHR47595:SF1">
    <property type="entry name" value="MYB_SANT-LIKE DNA-BINDING DOMAIN-CONTAINING PROTEIN"/>
    <property type="match status" value="1"/>
</dbReference>
<reference evidence="3" key="1">
    <citation type="submission" date="2023-04" db="EMBL/GenBank/DDBJ databases">
        <title>Chromosome-level genome of Chaenocephalus aceratus.</title>
        <authorList>
            <person name="Park H."/>
        </authorList>
    </citation>
    <scope>NUCLEOTIDE SEQUENCE</scope>
    <source>
        <strain evidence="3">DE</strain>
        <tissue evidence="3">Muscle</tissue>
    </source>
</reference>
<feature type="region of interest" description="Disordered" evidence="1">
    <location>
        <begin position="104"/>
        <end position="138"/>
    </location>
</feature>
<dbReference type="Proteomes" id="UP001228049">
    <property type="component" value="Unassembled WGS sequence"/>
</dbReference>
<keyword evidence="3" id="KW-0238">DNA-binding</keyword>
<name>A0AAD9CPG2_DISEL</name>
<sequence>MYERCSVKLADMGIFHSANSCRDKIKKLKQDYKKIKDHNNKSGNGRKTSKWYDRLDALLGHRPSFSGTLSTIDSGTLVWEAAETADSVACELCDDEGEAGQLSGLETSELSPPDHNSSTCSSPFPPSKRKRKRARPDNFIDTIEAMEDRRAEASKENEDRRAMVSKEIREEQLVHSRKAQEAEEQLLMVMARQADVSARQVEQQNTFQIGLLGVLSELVQSNRPSSL</sequence>
<keyword evidence="4" id="KW-1185">Reference proteome</keyword>
<evidence type="ECO:0000259" key="2">
    <source>
        <dbReference type="Pfam" id="PF13837"/>
    </source>
</evidence>
<proteinExistence type="predicted"/>
<evidence type="ECO:0000313" key="4">
    <source>
        <dbReference type="Proteomes" id="UP001228049"/>
    </source>
</evidence>
<evidence type="ECO:0000313" key="3">
    <source>
        <dbReference type="EMBL" id="KAK1904763.1"/>
    </source>
</evidence>
<evidence type="ECO:0000256" key="1">
    <source>
        <dbReference type="SAM" id="MobiDB-lite"/>
    </source>
</evidence>
<organism evidence="3 4">
    <name type="scientific">Dissostichus eleginoides</name>
    <name type="common">Patagonian toothfish</name>
    <name type="synonym">Dissostichus amissus</name>
    <dbReference type="NCBI Taxonomy" id="100907"/>
    <lineage>
        <taxon>Eukaryota</taxon>
        <taxon>Metazoa</taxon>
        <taxon>Chordata</taxon>
        <taxon>Craniata</taxon>
        <taxon>Vertebrata</taxon>
        <taxon>Euteleostomi</taxon>
        <taxon>Actinopterygii</taxon>
        <taxon>Neopterygii</taxon>
        <taxon>Teleostei</taxon>
        <taxon>Neoteleostei</taxon>
        <taxon>Acanthomorphata</taxon>
        <taxon>Eupercaria</taxon>
        <taxon>Perciformes</taxon>
        <taxon>Notothenioidei</taxon>
        <taxon>Nototheniidae</taxon>
        <taxon>Dissostichus</taxon>
    </lineage>
</organism>
<accession>A0AAD9CPG2</accession>
<dbReference type="GO" id="GO:0003677">
    <property type="term" value="F:DNA binding"/>
    <property type="evidence" value="ECO:0007669"/>
    <property type="project" value="UniProtKB-KW"/>
</dbReference>
<dbReference type="PANTHER" id="PTHR47595">
    <property type="entry name" value="HEAT SHOCK 70 KDA PROTEIN 14"/>
    <property type="match status" value="1"/>
</dbReference>
<dbReference type="AlphaFoldDB" id="A0AAD9CPG2"/>
<dbReference type="Pfam" id="PF13837">
    <property type="entry name" value="Myb_DNA-bind_4"/>
    <property type="match status" value="1"/>
</dbReference>
<dbReference type="InterPro" id="IPR044822">
    <property type="entry name" value="Myb_DNA-bind_4"/>
</dbReference>
<dbReference type="EMBL" id="JASDAP010000004">
    <property type="protein sequence ID" value="KAK1904763.1"/>
    <property type="molecule type" value="Genomic_DNA"/>
</dbReference>
<comment type="caution">
    <text evidence="3">The sequence shown here is derived from an EMBL/GenBank/DDBJ whole genome shotgun (WGS) entry which is preliminary data.</text>
</comment>
<gene>
    <name evidence="3" type="ORF">KUDE01_011944</name>
</gene>
<protein>
    <submittedName>
        <fullName evidence="3">Myb/SANT-like DNA-binding domain containing protein 2</fullName>
    </submittedName>
</protein>